<gene>
    <name evidence="1" type="ORF">F444_11045</name>
</gene>
<evidence type="ECO:0000313" key="1">
    <source>
        <dbReference type="EMBL" id="ETO72974.1"/>
    </source>
</evidence>
<dbReference type="Proteomes" id="UP000028582">
    <property type="component" value="Unassembled WGS sequence"/>
</dbReference>
<evidence type="ECO:0000313" key="2">
    <source>
        <dbReference type="Proteomes" id="UP000028582"/>
    </source>
</evidence>
<name>A0A081A263_PHYNI</name>
<sequence length="65" mass="7529">STRILRWGSRRIFSLTSRTTVKDMLWRSCCKLATTRLARCISFWSSGVGYVSLRTHGSPCRTCWK</sequence>
<organism evidence="1 2">
    <name type="scientific">Phytophthora nicotianae P1976</name>
    <dbReference type="NCBI Taxonomy" id="1317066"/>
    <lineage>
        <taxon>Eukaryota</taxon>
        <taxon>Sar</taxon>
        <taxon>Stramenopiles</taxon>
        <taxon>Oomycota</taxon>
        <taxon>Peronosporomycetes</taxon>
        <taxon>Peronosporales</taxon>
        <taxon>Peronosporaceae</taxon>
        <taxon>Phytophthora</taxon>
    </lineage>
</organism>
<accession>A0A081A263</accession>
<feature type="non-terminal residue" evidence="1">
    <location>
        <position position="65"/>
    </location>
</feature>
<dbReference type="EMBL" id="ANJA01002001">
    <property type="protein sequence ID" value="ETO72974.1"/>
    <property type="molecule type" value="Genomic_DNA"/>
</dbReference>
<protein>
    <submittedName>
        <fullName evidence="1">Uncharacterized protein</fullName>
    </submittedName>
</protein>
<comment type="caution">
    <text evidence="1">The sequence shown here is derived from an EMBL/GenBank/DDBJ whole genome shotgun (WGS) entry which is preliminary data.</text>
</comment>
<dbReference type="AlphaFoldDB" id="A0A081A263"/>
<proteinExistence type="predicted"/>
<reference evidence="1 2" key="1">
    <citation type="submission" date="2013-11" db="EMBL/GenBank/DDBJ databases">
        <title>The Genome Sequence of Phytophthora parasitica P1976.</title>
        <authorList>
            <consortium name="The Broad Institute Genomics Platform"/>
            <person name="Russ C."/>
            <person name="Tyler B."/>
            <person name="Panabieres F."/>
            <person name="Shan W."/>
            <person name="Tripathy S."/>
            <person name="Grunwald N."/>
            <person name="Machado M."/>
            <person name="Johnson C.S."/>
            <person name="Walker B."/>
            <person name="Young S."/>
            <person name="Zeng Q."/>
            <person name="Gargeya S."/>
            <person name="Fitzgerald M."/>
            <person name="Haas B."/>
            <person name="Abouelleil A."/>
            <person name="Allen A.W."/>
            <person name="Alvarado L."/>
            <person name="Arachchi H.M."/>
            <person name="Berlin A.M."/>
            <person name="Chapman S.B."/>
            <person name="Gainer-Dewar J."/>
            <person name="Goldberg J."/>
            <person name="Griggs A."/>
            <person name="Gujja S."/>
            <person name="Hansen M."/>
            <person name="Howarth C."/>
            <person name="Imamovic A."/>
            <person name="Ireland A."/>
            <person name="Larimer J."/>
            <person name="McCowan C."/>
            <person name="Murphy C."/>
            <person name="Pearson M."/>
            <person name="Poon T.W."/>
            <person name="Priest M."/>
            <person name="Roberts A."/>
            <person name="Saif S."/>
            <person name="Shea T."/>
            <person name="Sisk P."/>
            <person name="Sykes S."/>
            <person name="Wortman J."/>
            <person name="Nusbaum C."/>
            <person name="Birren B."/>
        </authorList>
    </citation>
    <scope>NUCLEOTIDE SEQUENCE [LARGE SCALE GENOMIC DNA]</scope>
    <source>
        <strain evidence="1 2">P1976</strain>
    </source>
</reference>
<feature type="non-terminal residue" evidence="1">
    <location>
        <position position="1"/>
    </location>
</feature>